<keyword evidence="2" id="KW-1185">Reference proteome</keyword>
<reference evidence="1 2" key="1">
    <citation type="submission" date="2024-04" db="EMBL/GenBank/DDBJ databases">
        <authorList>
            <consortium name="Genoscope - CEA"/>
            <person name="William W."/>
        </authorList>
    </citation>
    <scope>NUCLEOTIDE SEQUENCE [LARGE SCALE GENOMIC DNA]</scope>
</reference>
<dbReference type="AlphaFoldDB" id="A0AAV2HN40"/>
<dbReference type="EMBL" id="CAXITT010000166">
    <property type="protein sequence ID" value="CAL1534254.1"/>
    <property type="molecule type" value="Genomic_DNA"/>
</dbReference>
<protein>
    <submittedName>
        <fullName evidence="1">Uncharacterized protein</fullName>
    </submittedName>
</protein>
<proteinExistence type="predicted"/>
<sequence length="363" mass="41212">MVSAVRKLGLIVLVCGGLLVVKMGMDFSTAMDDTQQHRFSVRGGTKSDPHIHIPTGDKTFSDQETKTPYDPNDITVVTFYVSIGSFQKGYGNLVYTPDRYKEWMRTYGWLTNKVVAYFADDETLQYFKKLRSGLPAHRTVVKKLDMSMLEAYKNYDKVKQIFAKPNYPKHPPNTVNVDYSILMNAKYDVLQMAIDGGHVSTDFMAWLDIGTFRNLVQPELAPKDGRFSLEVPSDMDRNKIAFTEVGSRNDMINFTAWEYIQSNHVWVSGSMMVGAVEKIRKFIPSYKKTVDVLLGEGMASTDQQVIGAMYSPKYLGDQEVDIQPYRCRDGDYGLYSSDIAYFCLGYVCKAAAESRRNETRIKT</sequence>
<dbReference type="InterPro" id="IPR011735">
    <property type="entry name" value="WlaTC/HtrL_glycosyltransf"/>
</dbReference>
<dbReference type="Pfam" id="PF09612">
    <property type="entry name" value="HtrL_YibB"/>
    <property type="match status" value="1"/>
</dbReference>
<organism evidence="1 2">
    <name type="scientific">Lymnaea stagnalis</name>
    <name type="common">Great pond snail</name>
    <name type="synonym">Helix stagnalis</name>
    <dbReference type="NCBI Taxonomy" id="6523"/>
    <lineage>
        <taxon>Eukaryota</taxon>
        <taxon>Metazoa</taxon>
        <taxon>Spiralia</taxon>
        <taxon>Lophotrochozoa</taxon>
        <taxon>Mollusca</taxon>
        <taxon>Gastropoda</taxon>
        <taxon>Heterobranchia</taxon>
        <taxon>Euthyneura</taxon>
        <taxon>Panpulmonata</taxon>
        <taxon>Hygrophila</taxon>
        <taxon>Lymnaeoidea</taxon>
        <taxon>Lymnaeidae</taxon>
        <taxon>Lymnaea</taxon>
    </lineage>
</organism>
<evidence type="ECO:0000313" key="1">
    <source>
        <dbReference type="EMBL" id="CAL1534254.1"/>
    </source>
</evidence>
<accession>A0AAV2HN40</accession>
<dbReference type="Proteomes" id="UP001497497">
    <property type="component" value="Unassembled WGS sequence"/>
</dbReference>
<evidence type="ECO:0000313" key="2">
    <source>
        <dbReference type="Proteomes" id="UP001497497"/>
    </source>
</evidence>
<comment type="caution">
    <text evidence="1">The sequence shown here is derived from an EMBL/GenBank/DDBJ whole genome shotgun (WGS) entry which is preliminary data.</text>
</comment>
<gene>
    <name evidence="1" type="ORF">GSLYS_00008214001</name>
</gene>
<name>A0AAV2HN40_LYMST</name>